<feature type="domain" description="DUF8171" evidence="2">
    <location>
        <begin position="37"/>
        <end position="302"/>
    </location>
</feature>
<dbReference type="InterPro" id="IPR058484">
    <property type="entry name" value="DUF8171"/>
</dbReference>
<dbReference type="GeneID" id="78121187"/>
<keyword evidence="4" id="KW-1185">Reference proteome</keyword>
<dbReference type="EMBL" id="QOCI01000007">
    <property type="protein sequence ID" value="RRR18372.1"/>
    <property type="molecule type" value="Genomic_DNA"/>
</dbReference>
<dbReference type="RefSeq" id="WP_126986772.1">
    <property type="nucleotide sequence ID" value="NZ_JAPWHP010000012.1"/>
</dbReference>
<evidence type="ECO:0000259" key="2">
    <source>
        <dbReference type="Pfam" id="PF26509"/>
    </source>
</evidence>
<feature type="transmembrane region" description="Helical" evidence="1">
    <location>
        <begin position="275"/>
        <end position="296"/>
    </location>
</feature>
<comment type="caution">
    <text evidence="3">The sequence shown here is derived from an EMBL/GenBank/DDBJ whole genome shotgun (WGS) entry which is preliminary data.</text>
</comment>
<name>A0A426SJP6_9MICO</name>
<protein>
    <submittedName>
        <fullName evidence="3">Cell division protein FtsQ</fullName>
    </submittedName>
</protein>
<evidence type="ECO:0000313" key="3">
    <source>
        <dbReference type="EMBL" id="RRR18372.1"/>
    </source>
</evidence>
<feature type="transmembrane region" description="Helical" evidence="1">
    <location>
        <begin position="109"/>
        <end position="129"/>
    </location>
</feature>
<evidence type="ECO:0000313" key="4">
    <source>
        <dbReference type="Proteomes" id="UP000274327"/>
    </source>
</evidence>
<evidence type="ECO:0000256" key="1">
    <source>
        <dbReference type="SAM" id="Phobius"/>
    </source>
</evidence>
<dbReference type="Proteomes" id="UP000274327">
    <property type="component" value="Unassembled WGS sequence"/>
</dbReference>
<feature type="transmembrane region" description="Helical" evidence="1">
    <location>
        <begin position="183"/>
        <end position="211"/>
    </location>
</feature>
<organism evidence="3 4">
    <name type="scientific">Brachybacterium paraconglomeratum</name>
    <dbReference type="NCBI Taxonomy" id="173362"/>
    <lineage>
        <taxon>Bacteria</taxon>
        <taxon>Bacillati</taxon>
        <taxon>Actinomycetota</taxon>
        <taxon>Actinomycetes</taxon>
        <taxon>Micrococcales</taxon>
        <taxon>Dermabacteraceae</taxon>
        <taxon>Brachybacterium</taxon>
    </lineage>
</organism>
<feature type="transmembrane region" description="Helical" evidence="1">
    <location>
        <begin position="138"/>
        <end position="163"/>
    </location>
</feature>
<keyword evidence="1" id="KW-0812">Transmembrane</keyword>
<accession>A0A426SJP6</accession>
<proteinExistence type="predicted"/>
<sequence>MTTQNPPRPAEDERRGALRGTIDGVRSVQLSTSQKLMIFVLSMSLFGLSNIILEIIPDPSIGPVDISVSYMVFVPLTIAALFSPFWAALGAPLGEIVFTDLLMGDFSGLAEVEGFLQMFLAVFLAGSLIRNPRSRGQIALGAIVLVLVDKILSAIVDLSKVWIGVEDAEFVEGLPESMLALELLGLGVDVLMSGILLGAIPAMWLIPALHGKIEPLMGMRPRVPGEPIPGQARLSGTFVGFAVLLGVASFGFAFLEAFDISAGAFEPDFIDRFGDWFVLVSVLAIAVVLGIAILLFRRAQASRGTADRA</sequence>
<reference evidence="3 4" key="1">
    <citation type="submission" date="2018-07" db="EMBL/GenBank/DDBJ databases">
        <title>Brachybacteriurn paraconglorneratum KCTC 9916.</title>
        <authorList>
            <person name="Li Y."/>
        </authorList>
    </citation>
    <scope>NUCLEOTIDE SEQUENCE [LARGE SCALE GENOMIC DNA]</scope>
    <source>
        <strain evidence="3 4">KCTC 9916</strain>
    </source>
</reference>
<dbReference type="GO" id="GO:0051301">
    <property type="term" value="P:cell division"/>
    <property type="evidence" value="ECO:0007669"/>
    <property type="project" value="UniProtKB-KW"/>
</dbReference>
<feature type="transmembrane region" description="Helical" evidence="1">
    <location>
        <begin position="36"/>
        <end position="56"/>
    </location>
</feature>
<keyword evidence="1" id="KW-0472">Membrane</keyword>
<feature type="transmembrane region" description="Helical" evidence="1">
    <location>
        <begin position="68"/>
        <end position="89"/>
    </location>
</feature>
<dbReference type="AlphaFoldDB" id="A0A426SJP6"/>
<keyword evidence="3" id="KW-0131">Cell cycle</keyword>
<feature type="transmembrane region" description="Helical" evidence="1">
    <location>
        <begin position="232"/>
        <end position="255"/>
    </location>
</feature>
<keyword evidence="3" id="KW-0132">Cell division</keyword>
<keyword evidence="1" id="KW-1133">Transmembrane helix</keyword>
<gene>
    <name evidence="3" type="ORF">DS079_09150</name>
</gene>
<dbReference type="Pfam" id="PF26509">
    <property type="entry name" value="DUF8171"/>
    <property type="match status" value="1"/>
</dbReference>